<evidence type="ECO:0000256" key="1">
    <source>
        <dbReference type="SAM" id="MobiDB-lite"/>
    </source>
</evidence>
<dbReference type="Gene3D" id="2.30.29.30">
    <property type="entry name" value="Pleckstrin-homology domain (PH domain)/Phosphotyrosine-binding domain (PTB)"/>
    <property type="match status" value="1"/>
</dbReference>
<dbReference type="InterPro" id="IPR011993">
    <property type="entry name" value="PH-like_dom_sf"/>
</dbReference>
<accession>J9BML4</accession>
<organism evidence="3 4">
    <name type="scientific">Wuchereria bancrofti</name>
    <dbReference type="NCBI Taxonomy" id="6293"/>
    <lineage>
        <taxon>Eukaryota</taxon>
        <taxon>Metazoa</taxon>
        <taxon>Ecdysozoa</taxon>
        <taxon>Nematoda</taxon>
        <taxon>Chromadorea</taxon>
        <taxon>Rhabditida</taxon>
        <taxon>Spirurina</taxon>
        <taxon>Spiruromorpha</taxon>
        <taxon>Filarioidea</taxon>
        <taxon>Onchocercidae</taxon>
        <taxon>Wuchereria</taxon>
    </lineage>
</organism>
<feature type="domain" description="PH" evidence="2">
    <location>
        <begin position="33"/>
        <end position="98"/>
    </location>
</feature>
<gene>
    <name evidence="3" type="ORF">WUBG_00287</name>
</gene>
<feature type="region of interest" description="Disordered" evidence="1">
    <location>
        <begin position="1"/>
        <end position="21"/>
    </location>
</feature>
<name>J9BML4_WUCBA</name>
<dbReference type="Pfam" id="PF16457">
    <property type="entry name" value="PH_12"/>
    <property type="match status" value="1"/>
</dbReference>
<sequence>MLICTDCSSTESSSNANSSGNIKSEVKCDFVIVDIADVQSVVAGGEGDFPKSNTKGKKNSNVRGITLEVGDKPDLYHLLTFDEQTISAWCDGINALIGVNKLSIQAQRQVDRFLNIELKMRLLELDHIPNSIEIPPLPKNLDWIPKNIADNKISVTKV</sequence>
<dbReference type="EMBL" id="ADBV01000041">
    <property type="protein sequence ID" value="EJW88800.1"/>
    <property type="molecule type" value="Genomic_DNA"/>
</dbReference>
<reference evidence="4" key="1">
    <citation type="submission" date="2012-08" db="EMBL/GenBank/DDBJ databases">
        <title>The Genome Sequence of Wuchereria bancrofti.</title>
        <authorList>
            <person name="Nutman T.B."/>
            <person name="Fink D.L."/>
            <person name="Russ C."/>
            <person name="Young S."/>
            <person name="Zeng Q."/>
            <person name="Koehrsen M."/>
            <person name="Alvarado L."/>
            <person name="Berlin A."/>
            <person name="Chapman S.B."/>
            <person name="Chen Z."/>
            <person name="Freedman E."/>
            <person name="Gellesch M."/>
            <person name="Goldberg J."/>
            <person name="Griggs A."/>
            <person name="Gujja S."/>
            <person name="Heilman E.R."/>
            <person name="Heiman D."/>
            <person name="Hepburn T."/>
            <person name="Howarth C."/>
            <person name="Jen D."/>
            <person name="Larson L."/>
            <person name="Lewis B."/>
            <person name="Mehta T."/>
            <person name="Park D."/>
            <person name="Pearson M."/>
            <person name="Roberts A."/>
            <person name="Saif S."/>
            <person name="Shea T."/>
            <person name="Shenoy N."/>
            <person name="Sisk P."/>
            <person name="Stolte C."/>
            <person name="Sykes S."/>
            <person name="Walk T."/>
            <person name="White J."/>
            <person name="Yandava C."/>
            <person name="Haas B."/>
            <person name="Henn M.R."/>
            <person name="Nusbaum C."/>
            <person name="Birren B."/>
        </authorList>
    </citation>
    <scope>NUCLEOTIDE SEQUENCE [LARGE SCALE GENOMIC DNA]</scope>
    <source>
        <strain evidence="4">NA</strain>
    </source>
</reference>
<dbReference type="AlphaFoldDB" id="J9BML4"/>
<evidence type="ECO:0000259" key="2">
    <source>
        <dbReference type="Pfam" id="PF16457"/>
    </source>
</evidence>
<dbReference type="InterPro" id="IPR001849">
    <property type="entry name" value="PH_domain"/>
</dbReference>
<feature type="compositionally biased region" description="Low complexity" evidence="1">
    <location>
        <begin position="8"/>
        <end position="21"/>
    </location>
</feature>
<dbReference type="Proteomes" id="UP000004810">
    <property type="component" value="Unassembled WGS sequence"/>
</dbReference>
<proteinExistence type="predicted"/>
<evidence type="ECO:0000313" key="3">
    <source>
        <dbReference type="EMBL" id="EJW88800.1"/>
    </source>
</evidence>
<comment type="caution">
    <text evidence="3">The sequence shown here is derived from an EMBL/GenBank/DDBJ whole genome shotgun (WGS) entry which is preliminary data.</text>
</comment>
<evidence type="ECO:0000313" key="4">
    <source>
        <dbReference type="Proteomes" id="UP000004810"/>
    </source>
</evidence>
<protein>
    <recommendedName>
        <fullName evidence="2">PH domain-containing protein</fullName>
    </recommendedName>
</protein>